<dbReference type="PANTHER" id="PTHR43201">
    <property type="entry name" value="ACYL-COA SYNTHETASE"/>
    <property type="match status" value="1"/>
</dbReference>
<evidence type="ECO:0000256" key="3">
    <source>
        <dbReference type="ARBA" id="ARBA00037247"/>
    </source>
</evidence>
<dbReference type="PANTHER" id="PTHR43201:SF5">
    <property type="entry name" value="MEDIUM-CHAIN ACYL-COA LIGASE ACSF2, MITOCHONDRIAL"/>
    <property type="match status" value="1"/>
</dbReference>
<reference evidence="8 9" key="1">
    <citation type="journal article" date="2019" name="PLoS Biol.">
        <title>Sex chromosomes control vertical transmission of feminizing Wolbachia symbionts in an isopod.</title>
        <authorList>
            <person name="Becking T."/>
            <person name="Chebbi M.A."/>
            <person name="Giraud I."/>
            <person name="Moumen B."/>
            <person name="Laverre T."/>
            <person name="Caubet Y."/>
            <person name="Peccoud J."/>
            <person name="Gilbert C."/>
            <person name="Cordaux R."/>
        </authorList>
    </citation>
    <scope>NUCLEOTIDE SEQUENCE [LARGE SCALE GENOMIC DNA]</scope>
    <source>
        <strain evidence="8">ANa2</strain>
        <tissue evidence="8">Whole body excluding digestive tract and cuticle</tissue>
    </source>
</reference>
<comment type="catalytic activity">
    <reaction evidence="5">
        <text>octanoate + ATP + CoA = octanoyl-CoA + AMP + diphosphate</text>
        <dbReference type="Rhea" id="RHEA:33631"/>
        <dbReference type="ChEBI" id="CHEBI:25646"/>
        <dbReference type="ChEBI" id="CHEBI:30616"/>
        <dbReference type="ChEBI" id="CHEBI:33019"/>
        <dbReference type="ChEBI" id="CHEBI:57287"/>
        <dbReference type="ChEBI" id="CHEBI:57386"/>
        <dbReference type="ChEBI" id="CHEBI:456215"/>
    </reaction>
</comment>
<comment type="function">
    <text evidence="3">Acyl-CoA synthases catalyze the initial reaction in fatty acid metabolism, by forming a thioester with CoA. Has some preference toward medium-chain substrates. Plays a role in adipocyte differentiation.</text>
</comment>
<evidence type="ECO:0000256" key="2">
    <source>
        <dbReference type="ARBA" id="ARBA00022598"/>
    </source>
</evidence>
<comment type="caution">
    <text evidence="8">The sequence shown here is derived from an EMBL/GenBank/DDBJ whole genome shotgun (WGS) entry which is preliminary data.</text>
</comment>
<evidence type="ECO:0000313" key="8">
    <source>
        <dbReference type="EMBL" id="KAB7505732.1"/>
    </source>
</evidence>
<comment type="similarity">
    <text evidence="1">Belongs to the ATP-dependent AMP-binding enzyme family.</text>
</comment>
<evidence type="ECO:0000256" key="4">
    <source>
        <dbReference type="ARBA" id="ARBA00039638"/>
    </source>
</evidence>
<feature type="non-terminal residue" evidence="8">
    <location>
        <position position="152"/>
    </location>
</feature>
<dbReference type="Proteomes" id="UP000326759">
    <property type="component" value="Unassembled WGS sequence"/>
</dbReference>
<dbReference type="GO" id="GO:0031956">
    <property type="term" value="F:medium-chain fatty acid-CoA ligase activity"/>
    <property type="evidence" value="ECO:0007669"/>
    <property type="project" value="UniProtKB-EC"/>
</dbReference>
<evidence type="ECO:0000256" key="6">
    <source>
        <dbReference type="ARBA" id="ARBA00048277"/>
    </source>
</evidence>
<keyword evidence="9" id="KW-1185">Reference proteome</keyword>
<organism evidence="8 9">
    <name type="scientific">Armadillidium nasatum</name>
    <dbReference type="NCBI Taxonomy" id="96803"/>
    <lineage>
        <taxon>Eukaryota</taxon>
        <taxon>Metazoa</taxon>
        <taxon>Ecdysozoa</taxon>
        <taxon>Arthropoda</taxon>
        <taxon>Crustacea</taxon>
        <taxon>Multicrustacea</taxon>
        <taxon>Malacostraca</taxon>
        <taxon>Eumalacostraca</taxon>
        <taxon>Peracarida</taxon>
        <taxon>Isopoda</taxon>
        <taxon>Oniscidea</taxon>
        <taxon>Crinocheta</taxon>
        <taxon>Armadillidiidae</taxon>
        <taxon>Armadillidium</taxon>
    </lineage>
</organism>
<feature type="non-terminal residue" evidence="8">
    <location>
        <position position="1"/>
    </location>
</feature>
<evidence type="ECO:0000256" key="1">
    <source>
        <dbReference type="ARBA" id="ARBA00006432"/>
    </source>
</evidence>
<dbReference type="Gene3D" id="3.40.50.980">
    <property type="match status" value="1"/>
</dbReference>
<dbReference type="EMBL" id="SEYY01001124">
    <property type="protein sequence ID" value="KAB7505732.1"/>
    <property type="molecule type" value="Genomic_DNA"/>
</dbReference>
<dbReference type="InterPro" id="IPR000873">
    <property type="entry name" value="AMP-dep_synth/lig_dom"/>
</dbReference>
<dbReference type="Pfam" id="PF00501">
    <property type="entry name" value="AMP-binding"/>
    <property type="match status" value="1"/>
</dbReference>
<protein>
    <recommendedName>
        <fullName evidence="4">Medium-chain acyl-CoA ligase ACSF2, mitochondrial</fullName>
    </recommendedName>
</protein>
<dbReference type="AlphaFoldDB" id="A0A5N5TGQ8"/>
<dbReference type="SUPFAM" id="SSF56801">
    <property type="entry name" value="Acetyl-CoA synthetase-like"/>
    <property type="match status" value="1"/>
</dbReference>
<dbReference type="GO" id="GO:0006631">
    <property type="term" value="P:fatty acid metabolic process"/>
    <property type="evidence" value="ECO:0007669"/>
    <property type="project" value="TreeGrafter"/>
</dbReference>
<proteinExistence type="inferred from homology"/>
<name>A0A5N5TGQ8_9CRUS</name>
<gene>
    <name evidence="8" type="ORF">Anas_01289</name>
</gene>
<dbReference type="OrthoDB" id="6374410at2759"/>
<accession>A0A5N5TGQ8</accession>
<keyword evidence="2" id="KW-0436">Ligase</keyword>
<comment type="catalytic activity">
    <reaction evidence="6">
        <text>a medium-chain fatty acid + ATP + CoA = a medium-chain fatty acyl-CoA + AMP + diphosphate</text>
        <dbReference type="Rhea" id="RHEA:48340"/>
        <dbReference type="ChEBI" id="CHEBI:30616"/>
        <dbReference type="ChEBI" id="CHEBI:33019"/>
        <dbReference type="ChEBI" id="CHEBI:57287"/>
        <dbReference type="ChEBI" id="CHEBI:59558"/>
        <dbReference type="ChEBI" id="CHEBI:90546"/>
        <dbReference type="ChEBI" id="CHEBI:456215"/>
        <dbReference type="EC" id="6.2.1.2"/>
    </reaction>
</comment>
<evidence type="ECO:0000256" key="5">
    <source>
        <dbReference type="ARBA" id="ARBA00047319"/>
    </source>
</evidence>
<evidence type="ECO:0000313" key="9">
    <source>
        <dbReference type="Proteomes" id="UP000326759"/>
    </source>
</evidence>
<feature type="domain" description="AMP-dependent synthetase/ligase" evidence="7">
    <location>
        <begin position="2"/>
        <end position="118"/>
    </location>
</feature>
<evidence type="ECO:0000259" key="7">
    <source>
        <dbReference type="Pfam" id="PF00501"/>
    </source>
</evidence>
<sequence length="152" mass="16830">QAAESFGDTEAIVSVHQSIRRTYSQVKEESEKLAAGFLALGFKRGDRIGIWGPNSYEWYLTEFAAAKAGLILVNINPSYRSGELKYCLNKVSVKGIVCATKFKTSDYYKMLNEIAPELSYSSPGQLTSKDIPNLKTVIMMGSESASWIEKSI</sequence>